<dbReference type="EMBL" id="BQNB010019534">
    <property type="protein sequence ID" value="GJT86287.1"/>
    <property type="molecule type" value="Genomic_DNA"/>
</dbReference>
<evidence type="ECO:0008006" key="3">
    <source>
        <dbReference type="Google" id="ProtNLM"/>
    </source>
</evidence>
<dbReference type="Proteomes" id="UP001151760">
    <property type="component" value="Unassembled WGS sequence"/>
</dbReference>
<protein>
    <recommendedName>
        <fullName evidence="3">Integrase, catalytic region, zinc finger, CCHC-type, peptidase aspartic, catalytic</fullName>
    </recommendedName>
</protein>
<proteinExistence type="predicted"/>
<comment type="caution">
    <text evidence="1">The sequence shown here is derived from an EMBL/GenBank/DDBJ whole genome shotgun (WGS) entry which is preliminary data.</text>
</comment>
<name>A0ABQ5HGF6_9ASTR</name>
<evidence type="ECO:0000313" key="2">
    <source>
        <dbReference type="Proteomes" id="UP001151760"/>
    </source>
</evidence>
<reference evidence="1" key="2">
    <citation type="submission" date="2022-01" db="EMBL/GenBank/DDBJ databases">
        <authorList>
            <person name="Yamashiro T."/>
            <person name="Shiraishi A."/>
            <person name="Satake H."/>
            <person name="Nakayama K."/>
        </authorList>
    </citation>
    <scope>NUCLEOTIDE SEQUENCE</scope>
</reference>
<reference evidence="1" key="1">
    <citation type="journal article" date="2022" name="Int. J. Mol. Sci.">
        <title>Draft Genome of Tanacetum Coccineum: Genomic Comparison of Closely Related Tanacetum-Family Plants.</title>
        <authorList>
            <person name="Yamashiro T."/>
            <person name="Shiraishi A."/>
            <person name="Nakayama K."/>
            <person name="Satake H."/>
        </authorList>
    </citation>
    <scope>NUCLEOTIDE SEQUENCE</scope>
</reference>
<keyword evidence="2" id="KW-1185">Reference proteome</keyword>
<evidence type="ECO:0000313" key="1">
    <source>
        <dbReference type="EMBL" id="GJT86287.1"/>
    </source>
</evidence>
<gene>
    <name evidence="1" type="ORF">Tco_1068004</name>
</gene>
<sequence>MIVAGADNHLPMLEKKMYNSWQNHMLLYIKGKEHDRMMLNSIEHEPLVYGTIEVDGVTRPKTYEELTDAEKLQDDYDVKATNIIL</sequence>
<accession>A0ABQ5HGF6</accession>
<organism evidence="1 2">
    <name type="scientific">Tanacetum coccineum</name>
    <dbReference type="NCBI Taxonomy" id="301880"/>
    <lineage>
        <taxon>Eukaryota</taxon>
        <taxon>Viridiplantae</taxon>
        <taxon>Streptophyta</taxon>
        <taxon>Embryophyta</taxon>
        <taxon>Tracheophyta</taxon>
        <taxon>Spermatophyta</taxon>
        <taxon>Magnoliopsida</taxon>
        <taxon>eudicotyledons</taxon>
        <taxon>Gunneridae</taxon>
        <taxon>Pentapetalae</taxon>
        <taxon>asterids</taxon>
        <taxon>campanulids</taxon>
        <taxon>Asterales</taxon>
        <taxon>Asteraceae</taxon>
        <taxon>Asteroideae</taxon>
        <taxon>Anthemideae</taxon>
        <taxon>Anthemidinae</taxon>
        <taxon>Tanacetum</taxon>
    </lineage>
</organism>